<keyword evidence="2 3" id="KW-0663">Pyridoxal phosphate</keyword>
<evidence type="ECO:0000313" key="4">
    <source>
        <dbReference type="EMBL" id="GHF03849.1"/>
    </source>
</evidence>
<dbReference type="AlphaFoldDB" id="A0A8J3GMI2"/>
<comment type="cofactor">
    <cofactor evidence="1">
        <name>pyridoxal 5'-phosphate</name>
        <dbReference type="ChEBI" id="CHEBI:597326"/>
    </cofactor>
</comment>
<comment type="similarity">
    <text evidence="3">Belongs to the class-III pyridoxal-phosphate-dependent aminotransferase family.</text>
</comment>
<sequence length="339" mass="35036">MDRERTRAGPMVTSGVAAFTEALIDRFTVRATPLAERLRLLATASRATATAIELARAATGRDLVVTFAGHDHAHVDPQSIVVPYNDLDAVRDAFAAHPGRIAAVLTEAVGVHAGVLAPLPGFNGALALVVARRGALLVLDETHTAFRVGPAGWWGLEADGVTGSTGWRPDLVVLGGFGEGVPLAALGGRAAIVGRAAPSRAWNADAVASAEATLRLATPDSYAGVDRGADAIVAALHAAFDAEGVAHVIPRAGPLFSIAFRPAAVLDDADARDQESWRYPPFARAMAEHGAPVPASVHQAWFVAAAPGDPELDRILDAVPHAARAAAQASPEPAEDHSP</sequence>
<dbReference type="SUPFAM" id="SSF53383">
    <property type="entry name" value="PLP-dependent transferases"/>
    <property type="match status" value="1"/>
</dbReference>
<dbReference type="Gene3D" id="3.40.640.10">
    <property type="entry name" value="Type I PLP-dependent aspartate aminotransferase-like (Major domain)"/>
    <property type="match status" value="2"/>
</dbReference>
<accession>A0A8J3GMI2</accession>
<evidence type="ECO:0000256" key="2">
    <source>
        <dbReference type="ARBA" id="ARBA00022898"/>
    </source>
</evidence>
<dbReference type="PANTHER" id="PTHR43713:SF3">
    <property type="entry name" value="GLUTAMATE-1-SEMIALDEHYDE 2,1-AMINOMUTASE 1, CHLOROPLASTIC-RELATED"/>
    <property type="match status" value="1"/>
</dbReference>
<reference evidence="4" key="1">
    <citation type="journal article" date="2014" name="Int. J. Syst. Evol. Microbiol.">
        <title>Complete genome sequence of Corynebacterium casei LMG S-19264T (=DSM 44701T), isolated from a smear-ripened cheese.</title>
        <authorList>
            <consortium name="US DOE Joint Genome Institute (JGI-PGF)"/>
            <person name="Walter F."/>
            <person name="Albersmeier A."/>
            <person name="Kalinowski J."/>
            <person name="Ruckert C."/>
        </authorList>
    </citation>
    <scope>NUCLEOTIDE SEQUENCE</scope>
    <source>
        <strain evidence="4">CGMCC 1.16548</strain>
    </source>
</reference>
<dbReference type="InterPro" id="IPR005814">
    <property type="entry name" value="Aminotrans_3"/>
</dbReference>
<proteinExistence type="inferred from homology"/>
<comment type="caution">
    <text evidence="4">The sequence shown here is derived from an EMBL/GenBank/DDBJ whole genome shotgun (WGS) entry which is preliminary data.</text>
</comment>
<dbReference type="GO" id="GO:0030170">
    <property type="term" value="F:pyridoxal phosphate binding"/>
    <property type="evidence" value="ECO:0007669"/>
    <property type="project" value="InterPro"/>
</dbReference>
<name>A0A8J3GMI2_9MICO</name>
<reference evidence="4" key="2">
    <citation type="submission" date="2020-09" db="EMBL/GenBank/DDBJ databases">
        <authorList>
            <person name="Sun Q."/>
            <person name="Zhou Y."/>
        </authorList>
    </citation>
    <scope>NUCLEOTIDE SEQUENCE</scope>
    <source>
        <strain evidence="4">CGMCC 1.16548</strain>
    </source>
</reference>
<evidence type="ECO:0000256" key="1">
    <source>
        <dbReference type="ARBA" id="ARBA00001933"/>
    </source>
</evidence>
<dbReference type="PANTHER" id="PTHR43713">
    <property type="entry name" value="GLUTAMATE-1-SEMIALDEHYDE 2,1-AMINOMUTASE"/>
    <property type="match status" value="1"/>
</dbReference>
<dbReference type="InterPro" id="IPR015424">
    <property type="entry name" value="PyrdxlP-dep_Trfase"/>
</dbReference>
<dbReference type="EMBL" id="BNAI01000001">
    <property type="protein sequence ID" value="GHF03849.1"/>
    <property type="molecule type" value="Genomic_DNA"/>
</dbReference>
<dbReference type="Proteomes" id="UP000617531">
    <property type="component" value="Unassembled WGS sequence"/>
</dbReference>
<dbReference type="GO" id="GO:0008483">
    <property type="term" value="F:transaminase activity"/>
    <property type="evidence" value="ECO:0007669"/>
    <property type="project" value="InterPro"/>
</dbReference>
<evidence type="ECO:0000313" key="5">
    <source>
        <dbReference type="Proteomes" id="UP000617531"/>
    </source>
</evidence>
<dbReference type="RefSeq" id="WP_191281364.1">
    <property type="nucleotide sequence ID" value="NZ_BNAI01000001.1"/>
</dbReference>
<dbReference type="InterPro" id="IPR015421">
    <property type="entry name" value="PyrdxlP-dep_Trfase_major"/>
</dbReference>
<evidence type="ECO:0000256" key="3">
    <source>
        <dbReference type="RuleBase" id="RU003560"/>
    </source>
</evidence>
<keyword evidence="5" id="KW-1185">Reference proteome</keyword>
<gene>
    <name evidence="4" type="ORF">GCM10011600_00160</name>
</gene>
<evidence type="ECO:0008006" key="6">
    <source>
        <dbReference type="Google" id="ProtNLM"/>
    </source>
</evidence>
<organism evidence="4 5">
    <name type="scientific">Pseudolysinimonas yzui</name>
    <dbReference type="NCBI Taxonomy" id="2708254"/>
    <lineage>
        <taxon>Bacteria</taxon>
        <taxon>Bacillati</taxon>
        <taxon>Actinomycetota</taxon>
        <taxon>Actinomycetes</taxon>
        <taxon>Micrococcales</taxon>
        <taxon>Microbacteriaceae</taxon>
        <taxon>Pseudolysinimonas</taxon>
    </lineage>
</organism>
<dbReference type="InterPro" id="IPR015422">
    <property type="entry name" value="PyrdxlP-dep_Trfase_small"/>
</dbReference>
<dbReference type="Pfam" id="PF00202">
    <property type="entry name" value="Aminotran_3"/>
    <property type="match status" value="1"/>
</dbReference>
<dbReference type="Gene3D" id="3.90.1150.10">
    <property type="entry name" value="Aspartate Aminotransferase, domain 1"/>
    <property type="match status" value="1"/>
</dbReference>
<protein>
    <recommendedName>
        <fullName evidence="6">Aminotransferase class III-fold pyridoxal phosphate-dependent enzyme</fullName>
    </recommendedName>
</protein>